<keyword evidence="8" id="KW-1185">Reference proteome</keyword>
<feature type="chain" id="PRO_5032790951" evidence="5">
    <location>
        <begin position="19"/>
        <end position="131"/>
    </location>
</feature>
<dbReference type="RefSeq" id="WP_184871900.1">
    <property type="nucleotide sequence ID" value="NZ_JACHEF010000001.1"/>
</dbReference>
<keyword evidence="1 4" id="KW-0349">Heme</keyword>
<keyword evidence="5" id="KW-0732">Signal</keyword>
<reference evidence="7 8" key="1">
    <citation type="submission" date="2020-08" db="EMBL/GenBank/DDBJ databases">
        <title>Genomic Encyclopedia of Type Strains, Phase IV (KMG-IV): sequencing the most valuable type-strain genomes for metagenomic binning, comparative biology and taxonomic classification.</title>
        <authorList>
            <person name="Goeker M."/>
        </authorList>
    </citation>
    <scope>NUCLEOTIDE SEQUENCE [LARGE SCALE GENOMIC DNA]</scope>
    <source>
        <strain evidence="7 8">DSM 100039</strain>
    </source>
</reference>
<dbReference type="InterPro" id="IPR009056">
    <property type="entry name" value="Cyt_c-like_dom"/>
</dbReference>
<dbReference type="PROSITE" id="PS51007">
    <property type="entry name" value="CYTC"/>
    <property type="match status" value="1"/>
</dbReference>
<dbReference type="InterPro" id="IPR036909">
    <property type="entry name" value="Cyt_c-like_dom_sf"/>
</dbReference>
<feature type="signal peptide" evidence="5">
    <location>
        <begin position="1"/>
        <end position="18"/>
    </location>
</feature>
<dbReference type="GO" id="GO:0020037">
    <property type="term" value="F:heme binding"/>
    <property type="evidence" value="ECO:0007669"/>
    <property type="project" value="InterPro"/>
</dbReference>
<dbReference type="Pfam" id="PF00034">
    <property type="entry name" value="Cytochrom_C"/>
    <property type="match status" value="1"/>
</dbReference>
<keyword evidence="2 4" id="KW-0479">Metal-binding</keyword>
<evidence type="ECO:0000313" key="8">
    <source>
        <dbReference type="Proteomes" id="UP000556329"/>
    </source>
</evidence>
<evidence type="ECO:0000256" key="2">
    <source>
        <dbReference type="ARBA" id="ARBA00022723"/>
    </source>
</evidence>
<dbReference type="GO" id="GO:0046872">
    <property type="term" value="F:metal ion binding"/>
    <property type="evidence" value="ECO:0007669"/>
    <property type="project" value="UniProtKB-KW"/>
</dbReference>
<evidence type="ECO:0000313" key="7">
    <source>
        <dbReference type="EMBL" id="MBB6408913.1"/>
    </source>
</evidence>
<dbReference type="GO" id="GO:0009055">
    <property type="term" value="F:electron transfer activity"/>
    <property type="evidence" value="ECO:0007669"/>
    <property type="project" value="InterPro"/>
</dbReference>
<evidence type="ECO:0000256" key="4">
    <source>
        <dbReference type="PROSITE-ProRule" id="PRU00433"/>
    </source>
</evidence>
<name>A0A841P6F1_9HYPH</name>
<proteinExistence type="predicted"/>
<organism evidence="7 8">
    <name type="scientific">Mesorhizobium sangaii</name>
    <dbReference type="NCBI Taxonomy" id="505389"/>
    <lineage>
        <taxon>Bacteria</taxon>
        <taxon>Pseudomonadati</taxon>
        <taxon>Pseudomonadota</taxon>
        <taxon>Alphaproteobacteria</taxon>
        <taxon>Hyphomicrobiales</taxon>
        <taxon>Phyllobacteriaceae</taxon>
        <taxon>Mesorhizobium</taxon>
    </lineage>
</organism>
<dbReference type="SUPFAM" id="SSF46626">
    <property type="entry name" value="Cytochrome c"/>
    <property type="match status" value="1"/>
</dbReference>
<feature type="domain" description="Cytochrome c" evidence="6">
    <location>
        <begin position="19"/>
        <end position="130"/>
    </location>
</feature>
<gene>
    <name evidence="7" type="ORF">HNQ71_001557</name>
</gene>
<protein>
    <submittedName>
        <fullName evidence="7">Mono/diheme cytochrome c family protein</fullName>
    </submittedName>
</protein>
<evidence type="ECO:0000256" key="3">
    <source>
        <dbReference type="ARBA" id="ARBA00023004"/>
    </source>
</evidence>
<dbReference type="AlphaFoldDB" id="A0A841P6F1"/>
<dbReference type="Proteomes" id="UP000556329">
    <property type="component" value="Unassembled WGS sequence"/>
</dbReference>
<dbReference type="Gene3D" id="1.10.760.10">
    <property type="entry name" value="Cytochrome c-like domain"/>
    <property type="match status" value="1"/>
</dbReference>
<keyword evidence="3 4" id="KW-0408">Iron</keyword>
<dbReference type="EMBL" id="JACHEF010000001">
    <property type="protein sequence ID" value="MBB6408913.1"/>
    <property type="molecule type" value="Genomic_DNA"/>
</dbReference>
<evidence type="ECO:0000256" key="1">
    <source>
        <dbReference type="ARBA" id="ARBA00022617"/>
    </source>
</evidence>
<evidence type="ECO:0000259" key="6">
    <source>
        <dbReference type="PROSITE" id="PS51007"/>
    </source>
</evidence>
<evidence type="ECO:0000256" key="5">
    <source>
        <dbReference type="SAM" id="SignalP"/>
    </source>
</evidence>
<comment type="caution">
    <text evidence="7">The sequence shown here is derived from an EMBL/GenBank/DDBJ whole genome shotgun (WGS) entry which is preliminary data.</text>
</comment>
<accession>A0A841P6F1</accession>
<sequence>MKFLVAAALAGLAFNAAAQELGNGKAEYMNSCAVCHGPEGRGDGPLGDELVKRPADLTRLSRDNGGSFPYWRVFAMIDGRTIVPEHGDRHMPVWGRQFLPGDARKYGPKAGEIVTTERIHELAGYVQTLQQ</sequence>